<comment type="caution">
    <text evidence="4">The sequence shown here is derived from an EMBL/GenBank/DDBJ whole genome shotgun (WGS) entry which is preliminary data.</text>
</comment>
<evidence type="ECO:0000313" key="5">
    <source>
        <dbReference type="Proteomes" id="UP001427805"/>
    </source>
</evidence>
<dbReference type="SMART" id="SM00862">
    <property type="entry name" value="Trans_reg_C"/>
    <property type="match status" value="1"/>
</dbReference>
<accession>A0ABV0BCY9</accession>
<dbReference type="EMBL" id="JBDIZK010000012">
    <property type="protein sequence ID" value="MEN3749100.1"/>
    <property type="molecule type" value="Genomic_DNA"/>
</dbReference>
<feature type="DNA-binding region" description="OmpR/PhoB-type" evidence="2">
    <location>
        <begin position="12"/>
        <end position="110"/>
    </location>
</feature>
<sequence>MSVPTGSITAAPHAFAFGEFVLTPERQSLMRLDRPVRIGGRALDLLTALVERPGELLDKQTLMARAWPTTFVESTNLKVNMASLRKALGERHVAPQFIATVVGRGYRFIAPVRPLSRTAAPHAGTGPGAGTRIAGLLDTLDGILRELQHLGLESLDTARPFTGINGQ</sequence>
<evidence type="ECO:0000256" key="2">
    <source>
        <dbReference type="PROSITE-ProRule" id="PRU01091"/>
    </source>
</evidence>
<dbReference type="InterPro" id="IPR016032">
    <property type="entry name" value="Sig_transdc_resp-reg_C-effctor"/>
</dbReference>
<feature type="domain" description="OmpR/PhoB-type" evidence="3">
    <location>
        <begin position="12"/>
        <end position="110"/>
    </location>
</feature>
<gene>
    <name evidence="4" type="ORF">TPR58_18145</name>
</gene>
<evidence type="ECO:0000313" key="4">
    <source>
        <dbReference type="EMBL" id="MEN3749100.1"/>
    </source>
</evidence>
<evidence type="ECO:0000259" key="3">
    <source>
        <dbReference type="PROSITE" id="PS51755"/>
    </source>
</evidence>
<dbReference type="Gene3D" id="1.10.10.10">
    <property type="entry name" value="Winged helix-like DNA-binding domain superfamily/Winged helix DNA-binding domain"/>
    <property type="match status" value="1"/>
</dbReference>
<keyword evidence="1 2" id="KW-0238">DNA-binding</keyword>
<organism evidence="4 5">
    <name type="scientific">Sphingomonas rustica</name>
    <dbReference type="NCBI Taxonomy" id="3103142"/>
    <lineage>
        <taxon>Bacteria</taxon>
        <taxon>Pseudomonadati</taxon>
        <taxon>Pseudomonadota</taxon>
        <taxon>Alphaproteobacteria</taxon>
        <taxon>Sphingomonadales</taxon>
        <taxon>Sphingomonadaceae</taxon>
        <taxon>Sphingomonas</taxon>
    </lineage>
</organism>
<dbReference type="Proteomes" id="UP001427805">
    <property type="component" value="Unassembled WGS sequence"/>
</dbReference>
<dbReference type="InterPro" id="IPR036388">
    <property type="entry name" value="WH-like_DNA-bd_sf"/>
</dbReference>
<name>A0ABV0BCY9_9SPHN</name>
<dbReference type="CDD" id="cd00383">
    <property type="entry name" value="trans_reg_C"/>
    <property type="match status" value="1"/>
</dbReference>
<keyword evidence="5" id="KW-1185">Reference proteome</keyword>
<protein>
    <submittedName>
        <fullName evidence="4">Transcriptional regulator</fullName>
    </submittedName>
</protein>
<dbReference type="InterPro" id="IPR001867">
    <property type="entry name" value="OmpR/PhoB-type_DNA-bd"/>
</dbReference>
<dbReference type="Pfam" id="PF00486">
    <property type="entry name" value="Trans_reg_C"/>
    <property type="match status" value="1"/>
</dbReference>
<dbReference type="PANTHER" id="PTHR47691">
    <property type="entry name" value="REGULATOR-RELATED"/>
    <property type="match status" value="1"/>
</dbReference>
<evidence type="ECO:0000256" key="1">
    <source>
        <dbReference type="ARBA" id="ARBA00023125"/>
    </source>
</evidence>
<dbReference type="PANTHER" id="PTHR47691:SF3">
    <property type="entry name" value="HTH-TYPE TRANSCRIPTIONAL REGULATOR RV0890C-RELATED"/>
    <property type="match status" value="1"/>
</dbReference>
<proteinExistence type="predicted"/>
<reference evidence="4 5" key="1">
    <citation type="submission" date="2024-05" db="EMBL/GenBank/DDBJ databases">
        <title>Sphingomonas sp. HF-S3 16S ribosomal RNA gene Genome sequencing and assembly.</title>
        <authorList>
            <person name="Lee H."/>
        </authorList>
    </citation>
    <scope>NUCLEOTIDE SEQUENCE [LARGE SCALE GENOMIC DNA]</scope>
    <source>
        <strain evidence="4 5">HF-S3</strain>
    </source>
</reference>
<dbReference type="SUPFAM" id="SSF46894">
    <property type="entry name" value="C-terminal effector domain of the bipartite response regulators"/>
    <property type="match status" value="1"/>
</dbReference>
<dbReference type="PROSITE" id="PS51755">
    <property type="entry name" value="OMPR_PHOB"/>
    <property type="match status" value="1"/>
</dbReference>